<dbReference type="Gramene" id="AET5Gv20580900.18">
    <property type="protein sequence ID" value="AET5Gv20580900.18"/>
    <property type="gene ID" value="AET5Gv20580900"/>
</dbReference>
<proteinExistence type="predicted"/>
<name>A0A453L0M6_AEGTS</name>
<reference evidence="1" key="3">
    <citation type="journal article" date="2017" name="Nature">
        <title>Genome sequence of the progenitor of the wheat D genome Aegilops tauschii.</title>
        <authorList>
            <person name="Luo M.C."/>
            <person name="Gu Y.Q."/>
            <person name="Puiu D."/>
            <person name="Wang H."/>
            <person name="Twardziok S.O."/>
            <person name="Deal K.R."/>
            <person name="Huo N."/>
            <person name="Zhu T."/>
            <person name="Wang L."/>
            <person name="Wang Y."/>
            <person name="McGuire P.E."/>
            <person name="Liu S."/>
            <person name="Long H."/>
            <person name="Ramasamy R.K."/>
            <person name="Rodriguez J.C."/>
            <person name="Van S.L."/>
            <person name="Yuan L."/>
            <person name="Wang Z."/>
            <person name="Xia Z."/>
            <person name="Xiao L."/>
            <person name="Anderson O.D."/>
            <person name="Ouyang S."/>
            <person name="Liang Y."/>
            <person name="Zimin A.V."/>
            <person name="Pertea G."/>
            <person name="Qi P."/>
            <person name="Bennetzen J.L."/>
            <person name="Dai X."/>
            <person name="Dawson M.W."/>
            <person name="Muller H.G."/>
            <person name="Kugler K."/>
            <person name="Rivarola-Duarte L."/>
            <person name="Spannagl M."/>
            <person name="Mayer K.F.X."/>
            <person name="Lu F.H."/>
            <person name="Bevan M.W."/>
            <person name="Leroy P."/>
            <person name="Li P."/>
            <person name="You F.M."/>
            <person name="Sun Q."/>
            <person name="Liu Z."/>
            <person name="Lyons E."/>
            <person name="Wicker T."/>
            <person name="Salzberg S.L."/>
            <person name="Devos K.M."/>
            <person name="Dvorak J."/>
        </authorList>
    </citation>
    <scope>NUCLEOTIDE SEQUENCE [LARGE SCALE GENOMIC DNA]</scope>
    <source>
        <strain evidence="1">cv. AL8/78</strain>
    </source>
</reference>
<reference evidence="1" key="5">
    <citation type="journal article" date="2021" name="G3 (Bethesda)">
        <title>Aegilops tauschii genome assembly Aet v5.0 features greater sequence contiguity and improved annotation.</title>
        <authorList>
            <person name="Wang L."/>
            <person name="Zhu T."/>
            <person name="Rodriguez J.C."/>
            <person name="Deal K.R."/>
            <person name="Dubcovsky J."/>
            <person name="McGuire P.E."/>
            <person name="Lux T."/>
            <person name="Spannagl M."/>
            <person name="Mayer K.F.X."/>
            <person name="Baldrich P."/>
            <person name="Meyers B.C."/>
            <person name="Huo N."/>
            <person name="Gu Y.Q."/>
            <person name="Zhou H."/>
            <person name="Devos K.M."/>
            <person name="Bennetzen J.L."/>
            <person name="Unver T."/>
            <person name="Budak H."/>
            <person name="Gulick P.J."/>
            <person name="Galiba G."/>
            <person name="Kalapos B."/>
            <person name="Nelson D.R."/>
            <person name="Li P."/>
            <person name="You F.M."/>
            <person name="Luo M.C."/>
            <person name="Dvorak J."/>
        </authorList>
    </citation>
    <scope>NUCLEOTIDE SEQUENCE [LARGE SCALE GENOMIC DNA]</scope>
    <source>
        <strain evidence="1">cv. AL8/78</strain>
    </source>
</reference>
<dbReference type="Proteomes" id="UP000015105">
    <property type="component" value="Chromosome 5D"/>
</dbReference>
<organism evidence="1 2">
    <name type="scientific">Aegilops tauschii subsp. strangulata</name>
    <name type="common">Goatgrass</name>
    <dbReference type="NCBI Taxonomy" id="200361"/>
    <lineage>
        <taxon>Eukaryota</taxon>
        <taxon>Viridiplantae</taxon>
        <taxon>Streptophyta</taxon>
        <taxon>Embryophyta</taxon>
        <taxon>Tracheophyta</taxon>
        <taxon>Spermatophyta</taxon>
        <taxon>Magnoliopsida</taxon>
        <taxon>Liliopsida</taxon>
        <taxon>Poales</taxon>
        <taxon>Poaceae</taxon>
        <taxon>BOP clade</taxon>
        <taxon>Pooideae</taxon>
        <taxon>Triticodae</taxon>
        <taxon>Triticeae</taxon>
        <taxon>Triticinae</taxon>
        <taxon>Aegilops</taxon>
    </lineage>
</organism>
<dbReference type="Gramene" id="AET5Gv20580900.17">
    <property type="protein sequence ID" value="AET5Gv20580900.17"/>
    <property type="gene ID" value="AET5Gv20580900"/>
</dbReference>
<keyword evidence="2" id="KW-1185">Reference proteome</keyword>
<reference evidence="2" key="2">
    <citation type="journal article" date="2017" name="Nat. Plants">
        <title>The Aegilops tauschii genome reveals multiple impacts of transposons.</title>
        <authorList>
            <person name="Zhao G."/>
            <person name="Zou C."/>
            <person name="Li K."/>
            <person name="Wang K."/>
            <person name="Li T."/>
            <person name="Gao L."/>
            <person name="Zhang X."/>
            <person name="Wang H."/>
            <person name="Yang Z."/>
            <person name="Liu X."/>
            <person name="Jiang W."/>
            <person name="Mao L."/>
            <person name="Kong X."/>
            <person name="Jiao Y."/>
            <person name="Jia J."/>
        </authorList>
    </citation>
    <scope>NUCLEOTIDE SEQUENCE [LARGE SCALE GENOMIC DNA]</scope>
    <source>
        <strain evidence="2">cv. AL8/78</strain>
    </source>
</reference>
<dbReference type="AlphaFoldDB" id="A0A453L0M6"/>
<reference evidence="1" key="4">
    <citation type="submission" date="2019-03" db="UniProtKB">
        <authorList>
            <consortium name="EnsemblPlants"/>
        </authorList>
    </citation>
    <scope>IDENTIFICATION</scope>
</reference>
<protein>
    <submittedName>
        <fullName evidence="1">Uncharacterized protein</fullName>
    </submittedName>
</protein>
<dbReference type="EnsemblPlants" id="AET5Gv20580900.17">
    <property type="protein sequence ID" value="AET5Gv20580900.17"/>
    <property type="gene ID" value="AET5Gv20580900"/>
</dbReference>
<evidence type="ECO:0000313" key="1">
    <source>
        <dbReference type="EnsemblPlants" id="AET5Gv20580900.18"/>
    </source>
</evidence>
<sequence>SESMRVVAVNKTKPVGVIHGADDAGHRCFG</sequence>
<reference evidence="2" key="1">
    <citation type="journal article" date="2014" name="Science">
        <title>Ancient hybridizations among the ancestral genomes of bread wheat.</title>
        <authorList>
            <consortium name="International Wheat Genome Sequencing Consortium,"/>
            <person name="Marcussen T."/>
            <person name="Sandve S.R."/>
            <person name="Heier L."/>
            <person name="Spannagl M."/>
            <person name="Pfeifer M."/>
            <person name="Jakobsen K.S."/>
            <person name="Wulff B.B."/>
            <person name="Steuernagel B."/>
            <person name="Mayer K.F."/>
            <person name="Olsen O.A."/>
        </authorList>
    </citation>
    <scope>NUCLEOTIDE SEQUENCE [LARGE SCALE GENOMIC DNA]</scope>
    <source>
        <strain evidence="2">cv. AL8/78</strain>
    </source>
</reference>
<accession>A0A453L0M6</accession>
<evidence type="ECO:0000313" key="2">
    <source>
        <dbReference type="Proteomes" id="UP000015105"/>
    </source>
</evidence>
<dbReference type="EnsemblPlants" id="AET5Gv20580900.18">
    <property type="protein sequence ID" value="AET5Gv20580900.18"/>
    <property type="gene ID" value="AET5Gv20580900"/>
</dbReference>